<gene>
    <name evidence="3" type="ORF">SAMN05660297_02136</name>
</gene>
<dbReference type="Pfam" id="PF13181">
    <property type="entry name" value="TPR_8"/>
    <property type="match status" value="1"/>
</dbReference>
<dbReference type="EMBL" id="FOHU01000008">
    <property type="protein sequence ID" value="SET34793.1"/>
    <property type="molecule type" value="Genomic_DNA"/>
</dbReference>
<dbReference type="SUPFAM" id="SSF52540">
    <property type="entry name" value="P-loop containing nucleoside triphosphate hydrolases"/>
    <property type="match status" value="1"/>
</dbReference>
<protein>
    <submittedName>
        <fullName evidence="3">ATP-, maltotriose-and DNA-dependent transcriptional regulator MalT</fullName>
    </submittedName>
</protein>
<dbReference type="Proteomes" id="UP000199568">
    <property type="component" value="Unassembled WGS sequence"/>
</dbReference>
<dbReference type="InterPro" id="IPR059106">
    <property type="entry name" value="WHD_MalT"/>
</dbReference>
<dbReference type="PROSITE" id="PS50005">
    <property type="entry name" value="TPR"/>
    <property type="match status" value="1"/>
</dbReference>
<dbReference type="AlphaFoldDB" id="A0A1I0DRI5"/>
<organism evidence="3 4">
    <name type="scientific">Natronincola peptidivorans</name>
    <dbReference type="NCBI Taxonomy" id="426128"/>
    <lineage>
        <taxon>Bacteria</taxon>
        <taxon>Bacillati</taxon>
        <taxon>Bacillota</taxon>
        <taxon>Clostridia</taxon>
        <taxon>Peptostreptococcales</taxon>
        <taxon>Natronincolaceae</taxon>
        <taxon>Natronincola</taxon>
    </lineage>
</organism>
<dbReference type="InterPro" id="IPR051677">
    <property type="entry name" value="AfsR-DnrI-RedD_regulator"/>
</dbReference>
<keyword evidence="1" id="KW-0802">TPR repeat</keyword>
<dbReference type="Pfam" id="PF25873">
    <property type="entry name" value="WHD_MalT"/>
    <property type="match status" value="1"/>
</dbReference>
<keyword evidence="4" id="KW-1185">Reference proteome</keyword>
<sequence length="987" mass="114486">MKCITTKESCVQENTIFRLSLIEKIAPPGSKLTYIHADAGYGKTTLLAQYAKGLNDVVWISLDDKDRDEVYFLRHLEKCIRNNLHKFDFYSTDYIPFVHDKSFIPTVLSGLLEAIGTRELTIIIDDVHIVDNERVTDLFIQWVKNCPQNITLIMASRHELWSGLFRLKIEGRIVELTKKDLSFSREETEKLWGFFDQDAYSATEGWILAIQSYRIAAEGNRKLSRSTLYTNRELFRYLMNEMFMSLPAEMQHFLKATSYLPVLDVHICNSLLGINNSQKILEELLRRNIFTLHISQFTYRYHTLFSYFLQKIDDSLGRITLGKAMTLSYEGGDFQEAADYALLLGDEGMIKDCISGLLDKPFEGGRLRSFKKYFDFLQPISVGLPPRVLLARGMYLSEQGEFSEAEKFLRGAIPHLDSEDKHLYLHAMVHQARVLRNRVSFQESTNCIDNLLPLSEDTPMQLQYMVMIEKIHNLTLTSQLSAALDLTLNMMEKSLVAGNAGVKLWLERYLTAIYFYMGDYKNCLKVYEKTLTISKEEQDWLMRHSVGAYAAKAYQVSGQEEKVQPLLQEELARMHQLGLYEELSLIYIIHSDILHAEELLKLYLGKRADFSEANRYLAMAEEYAVLNRSTRDHALLAKIWKLCAGLLQQPDKARENIEKSLALVEDTTPFTQSLTYGRIANALDTLGQSPQECREYFKRSIKIGEDIGSYTYATPSYGRLAAIYLKEGDKEKAVEYTHSFLKLSRQYDYRYYLRFKPLFEPVLKLAAEEGITPEFTREILVYGGYTAKRVYINTFGRFYISSPHERENAVKIRTKKSRELLAYLLEHREGVTKEQICADLWRDSEANVTSLFHTRRGEIRRAFESLGAGNPILYEKGLYRLNMEEIIWDYDVFQQATDEFKKQPTLEKAQAVVDGYTGRYLDDMEALWSESTRLRCEDNFLEAAEIFLENYRALGQREKTMELLRRCKSLSYHSHSYPMAKERQDKK</sequence>
<dbReference type="SUPFAM" id="SSF48452">
    <property type="entry name" value="TPR-like"/>
    <property type="match status" value="1"/>
</dbReference>
<dbReference type="Gene3D" id="1.25.40.10">
    <property type="entry name" value="Tetratricopeptide repeat domain"/>
    <property type="match status" value="2"/>
</dbReference>
<accession>A0A1I0DRI5</accession>
<name>A0A1I0DRI5_9FIRM</name>
<dbReference type="STRING" id="426128.SAMN05660297_02136"/>
<reference evidence="3 4" key="1">
    <citation type="submission" date="2016-10" db="EMBL/GenBank/DDBJ databases">
        <authorList>
            <person name="de Groot N.N."/>
        </authorList>
    </citation>
    <scope>NUCLEOTIDE SEQUENCE [LARGE SCALE GENOMIC DNA]</scope>
    <source>
        <strain evidence="3 4">DSM 18979</strain>
    </source>
</reference>
<dbReference type="InterPro" id="IPR011990">
    <property type="entry name" value="TPR-like_helical_dom_sf"/>
</dbReference>
<dbReference type="RefSeq" id="WP_208976140.1">
    <property type="nucleotide sequence ID" value="NZ_FOHU01000008.1"/>
</dbReference>
<dbReference type="SMART" id="SM00028">
    <property type="entry name" value="TPR"/>
    <property type="match status" value="4"/>
</dbReference>
<evidence type="ECO:0000256" key="1">
    <source>
        <dbReference type="PROSITE-ProRule" id="PRU00339"/>
    </source>
</evidence>
<dbReference type="Gene3D" id="1.10.10.10">
    <property type="entry name" value="Winged helix-like DNA-binding domain superfamily/Winged helix DNA-binding domain"/>
    <property type="match status" value="1"/>
</dbReference>
<evidence type="ECO:0000313" key="3">
    <source>
        <dbReference type="EMBL" id="SET34793.1"/>
    </source>
</evidence>
<proteinExistence type="predicted"/>
<dbReference type="PANTHER" id="PTHR35807">
    <property type="entry name" value="TRANSCRIPTIONAL REGULATOR REDD-RELATED"/>
    <property type="match status" value="1"/>
</dbReference>
<feature type="repeat" description="TPR" evidence="1">
    <location>
        <begin position="714"/>
        <end position="747"/>
    </location>
</feature>
<dbReference type="InterPro" id="IPR036388">
    <property type="entry name" value="WH-like_DNA-bd_sf"/>
</dbReference>
<dbReference type="InterPro" id="IPR019734">
    <property type="entry name" value="TPR_rpt"/>
</dbReference>
<evidence type="ECO:0000259" key="2">
    <source>
        <dbReference type="Pfam" id="PF25873"/>
    </source>
</evidence>
<feature type="domain" description="MalT-like winged helix" evidence="2">
    <location>
        <begin position="240"/>
        <end position="311"/>
    </location>
</feature>
<evidence type="ECO:0000313" key="4">
    <source>
        <dbReference type="Proteomes" id="UP000199568"/>
    </source>
</evidence>
<dbReference type="InterPro" id="IPR027417">
    <property type="entry name" value="P-loop_NTPase"/>
</dbReference>